<evidence type="ECO:0000313" key="1">
    <source>
        <dbReference type="EMBL" id="UTT53773.1"/>
    </source>
</evidence>
<organism evidence="1 2">
    <name type="scientific">Microbacterium maritypicum</name>
    <name type="common">Microbacterium liquefaciens</name>
    <dbReference type="NCBI Taxonomy" id="33918"/>
    <lineage>
        <taxon>Bacteria</taxon>
        <taxon>Bacillati</taxon>
        <taxon>Actinomycetota</taxon>
        <taxon>Actinomycetes</taxon>
        <taxon>Micrococcales</taxon>
        <taxon>Microbacteriaceae</taxon>
        <taxon>Microbacterium</taxon>
    </lineage>
</organism>
<accession>A0ACD4B8C0</accession>
<protein>
    <submittedName>
        <fullName evidence="1">Uncharacterized protein</fullName>
    </submittedName>
</protein>
<sequence length="89" mass="9361">MTINIETIAHPKQGIPVEAVKVTDAEMMREVRDSAWVDGQMSVLSYPSSVMGFIGGEPPRLMSARPVAVGDTIMKGPAGDFEVLSGGAA</sequence>
<reference evidence="1" key="1">
    <citation type="submission" date="2022-07" db="EMBL/GenBank/DDBJ databases">
        <title>Complete genome of DND4.</title>
        <authorList>
            <person name="Cao G."/>
        </authorList>
    </citation>
    <scope>NUCLEOTIDE SEQUENCE</scope>
    <source>
        <strain evidence="1">DND4</strain>
    </source>
</reference>
<dbReference type="Proteomes" id="UP001060245">
    <property type="component" value="Chromosome"/>
</dbReference>
<name>A0ACD4B8C0_MICMQ</name>
<dbReference type="EMBL" id="CP101471">
    <property type="protein sequence ID" value="UTT53773.1"/>
    <property type="molecule type" value="Genomic_DNA"/>
</dbReference>
<keyword evidence="2" id="KW-1185">Reference proteome</keyword>
<proteinExistence type="predicted"/>
<gene>
    <name evidence="1" type="ORF">NMQ05_04120</name>
</gene>
<evidence type="ECO:0000313" key="2">
    <source>
        <dbReference type="Proteomes" id="UP001060245"/>
    </source>
</evidence>